<evidence type="ECO:0000313" key="12">
    <source>
        <dbReference type="Proteomes" id="UP000076848"/>
    </source>
</evidence>
<dbReference type="Pfam" id="PF22811">
    <property type="entry name" value="Zn_ribbon_NrdR"/>
    <property type="match status" value="1"/>
</dbReference>
<protein>
    <recommendedName>
        <fullName evidence="9">Transcriptional repressor NrdR</fullName>
    </recommendedName>
</protein>
<dbReference type="HAMAP" id="MF_00440">
    <property type="entry name" value="NrdR"/>
    <property type="match status" value="1"/>
</dbReference>
<dbReference type="RefSeq" id="WP_066131714.1">
    <property type="nucleotide sequence ID" value="NZ_FKIF01000008.1"/>
</dbReference>
<evidence type="ECO:0000256" key="9">
    <source>
        <dbReference type="HAMAP-Rule" id="MF_00440"/>
    </source>
</evidence>
<keyword evidence="4 9" id="KW-0863">Zinc-finger</keyword>
<dbReference type="GO" id="GO:0045892">
    <property type="term" value="P:negative regulation of DNA-templated transcription"/>
    <property type="evidence" value="ECO:0007669"/>
    <property type="project" value="UniProtKB-UniRule"/>
</dbReference>
<dbReference type="InterPro" id="IPR003796">
    <property type="entry name" value="RNR_NrdR-like"/>
</dbReference>
<evidence type="ECO:0000256" key="5">
    <source>
        <dbReference type="ARBA" id="ARBA00022840"/>
    </source>
</evidence>
<dbReference type="AlphaFoldDB" id="A0A157SR09"/>
<evidence type="ECO:0000256" key="3">
    <source>
        <dbReference type="ARBA" id="ARBA00022741"/>
    </source>
</evidence>
<dbReference type="InterPro" id="IPR005144">
    <property type="entry name" value="ATP-cone_dom"/>
</dbReference>
<evidence type="ECO:0000256" key="7">
    <source>
        <dbReference type="ARBA" id="ARBA00023125"/>
    </source>
</evidence>
<keyword evidence="1 9" id="KW-0678">Repressor</keyword>
<reference evidence="11 12" key="1">
    <citation type="submission" date="2016-04" db="EMBL/GenBank/DDBJ databases">
        <authorList>
            <consortium name="Pathogen Informatics"/>
        </authorList>
    </citation>
    <scope>NUCLEOTIDE SEQUENCE [LARGE SCALE GENOMIC DNA]</scope>
    <source>
        <strain evidence="11 12">H050680373</strain>
    </source>
</reference>
<evidence type="ECO:0000256" key="8">
    <source>
        <dbReference type="ARBA" id="ARBA00023163"/>
    </source>
</evidence>
<keyword evidence="12" id="KW-1185">Reference proteome</keyword>
<proteinExistence type="inferred from homology"/>
<sequence length="159" mass="17875">MKCPFCGNADTQVVDSRVSEEGDTIRRRRRCLSCDKRFTTYERVELAMPSVVKRNGSRTDYDAAKLRGSLSLALRKRPVSTADVDGAVARIEDVLLASGVREVPSERIGELVMAELKKLDKVAYVRFASVYKSFEDIGEFVEAIREMSGPKLPNKLRKE</sequence>
<keyword evidence="5 9" id="KW-0067">ATP-binding</keyword>
<keyword evidence="7 9" id="KW-0238">DNA-binding</keyword>
<keyword evidence="3 9" id="KW-0547">Nucleotide-binding</keyword>
<feature type="domain" description="ATP-cone" evidence="10">
    <location>
        <begin position="49"/>
        <end position="139"/>
    </location>
</feature>
<evidence type="ECO:0000256" key="4">
    <source>
        <dbReference type="ARBA" id="ARBA00022771"/>
    </source>
</evidence>
<evidence type="ECO:0000313" key="11">
    <source>
        <dbReference type="EMBL" id="SAI72899.1"/>
    </source>
</evidence>
<gene>
    <name evidence="9 11" type="primary">nrdR</name>
    <name evidence="11" type="ORF">SAMEA3906486_04339</name>
</gene>
<dbReference type="Proteomes" id="UP000076848">
    <property type="component" value="Unassembled WGS sequence"/>
</dbReference>
<evidence type="ECO:0000259" key="10">
    <source>
        <dbReference type="PROSITE" id="PS51161"/>
    </source>
</evidence>
<dbReference type="OrthoDB" id="9807461at2"/>
<dbReference type="InterPro" id="IPR055173">
    <property type="entry name" value="NrdR-like_N"/>
</dbReference>
<dbReference type="GO" id="GO:0003677">
    <property type="term" value="F:DNA binding"/>
    <property type="evidence" value="ECO:0007669"/>
    <property type="project" value="UniProtKB-KW"/>
</dbReference>
<dbReference type="Pfam" id="PF03477">
    <property type="entry name" value="ATP-cone"/>
    <property type="match status" value="1"/>
</dbReference>
<dbReference type="PROSITE" id="PS51161">
    <property type="entry name" value="ATP_CONE"/>
    <property type="match status" value="1"/>
</dbReference>
<keyword evidence="9" id="KW-0862">Zinc</keyword>
<dbReference type="EMBL" id="FKIF01000008">
    <property type="protein sequence ID" value="SAI72899.1"/>
    <property type="molecule type" value="Genomic_DNA"/>
</dbReference>
<keyword evidence="2 9" id="KW-0479">Metal-binding</keyword>
<name>A0A157SR09_9BORD</name>
<comment type="cofactor">
    <cofactor evidence="9">
        <name>Zn(2+)</name>
        <dbReference type="ChEBI" id="CHEBI:29105"/>
    </cofactor>
    <text evidence="9">Binds 1 zinc ion.</text>
</comment>
<keyword evidence="8 9" id="KW-0804">Transcription</keyword>
<evidence type="ECO:0000256" key="2">
    <source>
        <dbReference type="ARBA" id="ARBA00022723"/>
    </source>
</evidence>
<dbReference type="GO" id="GO:0005524">
    <property type="term" value="F:ATP binding"/>
    <property type="evidence" value="ECO:0007669"/>
    <property type="project" value="UniProtKB-UniRule"/>
</dbReference>
<dbReference type="STRING" id="288768.SAMEA3906486_04339"/>
<keyword evidence="6 9" id="KW-0805">Transcription regulation</keyword>
<dbReference type="GO" id="GO:0008270">
    <property type="term" value="F:zinc ion binding"/>
    <property type="evidence" value="ECO:0007669"/>
    <property type="project" value="UniProtKB-UniRule"/>
</dbReference>
<evidence type="ECO:0000256" key="1">
    <source>
        <dbReference type="ARBA" id="ARBA00022491"/>
    </source>
</evidence>
<dbReference type="NCBIfam" id="TIGR00244">
    <property type="entry name" value="transcriptional regulator NrdR"/>
    <property type="match status" value="1"/>
</dbReference>
<feature type="zinc finger region" evidence="9">
    <location>
        <begin position="3"/>
        <end position="34"/>
    </location>
</feature>
<dbReference type="PANTHER" id="PTHR30455:SF2">
    <property type="entry name" value="TRANSCRIPTIONAL REPRESSOR NRDR"/>
    <property type="match status" value="1"/>
</dbReference>
<accession>A0A157SR09</accession>
<comment type="function">
    <text evidence="9">Negatively regulates transcription of bacterial ribonucleotide reductase nrd genes and operons by binding to NrdR-boxes.</text>
</comment>
<dbReference type="PANTHER" id="PTHR30455">
    <property type="entry name" value="TRANSCRIPTIONAL REPRESSOR NRDR"/>
    <property type="match status" value="1"/>
</dbReference>
<evidence type="ECO:0000256" key="6">
    <source>
        <dbReference type="ARBA" id="ARBA00023015"/>
    </source>
</evidence>
<organism evidence="11 12">
    <name type="scientific">Bordetella ansorpii</name>
    <dbReference type="NCBI Taxonomy" id="288768"/>
    <lineage>
        <taxon>Bacteria</taxon>
        <taxon>Pseudomonadati</taxon>
        <taxon>Pseudomonadota</taxon>
        <taxon>Betaproteobacteria</taxon>
        <taxon>Burkholderiales</taxon>
        <taxon>Alcaligenaceae</taxon>
        <taxon>Bordetella</taxon>
    </lineage>
</organism>
<comment type="similarity">
    <text evidence="9">Belongs to the NrdR family.</text>
</comment>